<feature type="transmembrane region" description="Helical" evidence="7">
    <location>
        <begin position="245"/>
        <end position="268"/>
    </location>
</feature>
<dbReference type="PANTHER" id="PTHR35806">
    <property type="entry name" value="OXALOACETATE DECARBOXYLASE BETA CHAIN 2"/>
    <property type="match status" value="1"/>
</dbReference>
<evidence type="ECO:0000256" key="6">
    <source>
        <dbReference type="ARBA" id="ARBA00023136"/>
    </source>
</evidence>
<gene>
    <name evidence="8" type="ORF">DYE49_07645</name>
</gene>
<evidence type="ECO:0000256" key="7">
    <source>
        <dbReference type="SAM" id="Phobius"/>
    </source>
</evidence>
<keyword evidence="5 7" id="KW-1133">Transmembrane helix</keyword>
<dbReference type="AlphaFoldDB" id="A0A7M1XKS4"/>
<feature type="transmembrane region" description="Helical" evidence="7">
    <location>
        <begin position="275"/>
        <end position="293"/>
    </location>
</feature>
<keyword evidence="2" id="KW-1003">Cell membrane</keyword>
<keyword evidence="4" id="KW-1278">Translocase</keyword>
<dbReference type="GO" id="GO:0006814">
    <property type="term" value="P:sodium ion transport"/>
    <property type="evidence" value="ECO:0007669"/>
    <property type="project" value="InterPro"/>
</dbReference>
<dbReference type="Proteomes" id="UP000593591">
    <property type="component" value="Chromosome"/>
</dbReference>
<evidence type="ECO:0000256" key="5">
    <source>
        <dbReference type="ARBA" id="ARBA00022989"/>
    </source>
</evidence>
<dbReference type="EMBL" id="CP031517">
    <property type="protein sequence ID" value="QOS40336.1"/>
    <property type="molecule type" value="Genomic_DNA"/>
</dbReference>
<feature type="transmembrane region" description="Helical" evidence="7">
    <location>
        <begin position="152"/>
        <end position="169"/>
    </location>
</feature>
<comment type="subcellular location">
    <subcellularLocation>
        <location evidence="1">Cell membrane</location>
        <topology evidence="1">Multi-pass membrane protein</topology>
    </subcellularLocation>
</comment>
<name>A0A7M1XKS4_9SPIR</name>
<evidence type="ECO:0000313" key="9">
    <source>
        <dbReference type="Proteomes" id="UP000593591"/>
    </source>
</evidence>
<dbReference type="Pfam" id="PF03977">
    <property type="entry name" value="OAD_beta"/>
    <property type="match status" value="1"/>
</dbReference>
<feature type="transmembrane region" description="Helical" evidence="7">
    <location>
        <begin position="181"/>
        <end position="203"/>
    </location>
</feature>
<dbReference type="NCBIfam" id="TIGR01109">
    <property type="entry name" value="Na_pump_decarbB"/>
    <property type="match status" value="1"/>
</dbReference>
<keyword evidence="6 7" id="KW-0472">Membrane</keyword>
<keyword evidence="3 7" id="KW-0812">Transmembrane</keyword>
<dbReference type="PANTHER" id="PTHR35806:SF1">
    <property type="entry name" value="OXALOACETATE DECARBOXYLASE BETA CHAIN 2"/>
    <property type="match status" value="1"/>
</dbReference>
<evidence type="ECO:0000256" key="1">
    <source>
        <dbReference type="ARBA" id="ARBA00004651"/>
    </source>
</evidence>
<protein>
    <submittedName>
        <fullName evidence="8">Sodium ion-translocating decarboxylase subunit beta</fullName>
    </submittedName>
</protein>
<feature type="transmembrane region" description="Helical" evidence="7">
    <location>
        <begin position="399"/>
        <end position="421"/>
    </location>
</feature>
<feature type="transmembrane region" description="Helical" evidence="7">
    <location>
        <begin position="323"/>
        <end position="349"/>
    </location>
</feature>
<feature type="transmembrane region" description="Helical" evidence="7">
    <location>
        <begin position="127"/>
        <end position="145"/>
    </location>
</feature>
<evidence type="ECO:0000256" key="3">
    <source>
        <dbReference type="ARBA" id="ARBA00022692"/>
    </source>
</evidence>
<sequence length="491" mass="52237">MPFSKTENNKKIAFVMIAIMAVAGIMGIMKTAFTKNAVISEKQMVLAQSDDVKTDAAATEEASGMDRVIPGTEKWNGKHDIRPVSFLKNLWQTTGIYQMIHSTASETEAEEAEEEKVDPFAGKKAPGYQYLIMIAIGFLIVYLGAGRGFEPLLLIPIGFGTVLVNIPGANMGVAPDGMLSIIYNAGVGNEFFPMLIFMGIGAMTDFGPLIANPKMALLGGAAQFGVFFTLFGVSLLNLIPGVFDYNILQASAIAIIGGADGPTSIYVSAKLAPELMAVIAVAAYSYMALVPMIQPPIMKALTTEKERKIHMDQLRYVSKTEKVLFPMMLLVLTMLLLPSAAPLIGMLAFGNFVKQCGVVERLSKTMENELMNIVSILLSLGVGSQMTPEKIINGKSLGIILLGLVAFCVASAAGVLMAKLMNVFLPKDKKIKPLIGSAGVSAVPMAARVSNKVGLEYDPSNFLLMNAMGPNVSGVIGTAIAAGVFIATFAK</sequence>
<evidence type="ECO:0000313" key="8">
    <source>
        <dbReference type="EMBL" id="QOS40336.1"/>
    </source>
</evidence>
<feature type="transmembrane region" description="Helical" evidence="7">
    <location>
        <begin position="471"/>
        <end position="490"/>
    </location>
</feature>
<feature type="transmembrane region" description="Helical" evidence="7">
    <location>
        <begin position="215"/>
        <end position="239"/>
    </location>
</feature>
<organism evidence="8 9">
    <name type="scientific">Treponema rectale</name>
    <dbReference type="NCBI Taxonomy" id="744512"/>
    <lineage>
        <taxon>Bacteria</taxon>
        <taxon>Pseudomonadati</taxon>
        <taxon>Spirochaetota</taxon>
        <taxon>Spirochaetia</taxon>
        <taxon>Spirochaetales</taxon>
        <taxon>Treponemataceae</taxon>
        <taxon>Treponema</taxon>
    </lineage>
</organism>
<dbReference type="GO" id="GO:0005886">
    <property type="term" value="C:plasma membrane"/>
    <property type="evidence" value="ECO:0007669"/>
    <property type="project" value="UniProtKB-SubCell"/>
</dbReference>
<feature type="transmembrane region" description="Helical" evidence="7">
    <location>
        <begin position="12"/>
        <end position="33"/>
    </location>
</feature>
<reference evidence="8 9" key="1">
    <citation type="submission" date="2018-08" db="EMBL/GenBank/DDBJ databases">
        <title>The first complete genome of Treponema rectale (CHPAT), a commensal spirochete of the bovine rectum.</title>
        <authorList>
            <person name="Staton G.J."/>
            <person name="Clegg S.R."/>
            <person name="Carter S.D."/>
            <person name="Radford A.D."/>
            <person name="Darby A."/>
            <person name="Hall N."/>
            <person name="Birtles R.J."/>
            <person name="Evans N.J."/>
        </authorList>
    </citation>
    <scope>NUCLEOTIDE SEQUENCE [LARGE SCALE GENOMIC DNA]</scope>
    <source>
        <strain evidence="8 9">CHPA</strain>
    </source>
</reference>
<proteinExistence type="predicted"/>
<dbReference type="InterPro" id="IPR005661">
    <property type="entry name" value="OadB_MmdB"/>
</dbReference>
<evidence type="ECO:0000256" key="4">
    <source>
        <dbReference type="ARBA" id="ARBA00022967"/>
    </source>
</evidence>
<accession>A0A7M1XKS4</accession>
<dbReference type="KEGG" id="trc:DYE49_07645"/>
<dbReference type="GO" id="GO:0016829">
    <property type="term" value="F:lyase activity"/>
    <property type="evidence" value="ECO:0007669"/>
    <property type="project" value="InterPro"/>
</dbReference>
<evidence type="ECO:0000256" key="2">
    <source>
        <dbReference type="ARBA" id="ARBA00022475"/>
    </source>
</evidence>